<keyword evidence="2 6" id="KW-0812">Transmembrane</keyword>
<organism evidence="10 11">
    <name type="scientific">Salegentibacter salinarum</name>
    <dbReference type="NCBI Taxonomy" id="447422"/>
    <lineage>
        <taxon>Bacteria</taxon>
        <taxon>Pseudomonadati</taxon>
        <taxon>Bacteroidota</taxon>
        <taxon>Flavobacteriia</taxon>
        <taxon>Flavobacteriales</taxon>
        <taxon>Flavobacteriaceae</taxon>
        <taxon>Salegentibacter</taxon>
    </lineage>
</organism>
<dbReference type="InterPro" id="IPR003834">
    <property type="entry name" value="Cyt_c_assmbl_TM_dom"/>
</dbReference>
<dbReference type="PANTHER" id="PTHR32234">
    <property type="entry name" value="THIOL:DISULFIDE INTERCHANGE PROTEIN DSBD"/>
    <property type="match status" value="1"/>
</dbReference>
<dbReference type="RefSeq" id="WP_157822102.1">
    <property type="nucleotide sequence ID" value="NZ_FUZC01000020.1"/>
</dbReference>
<feature type="domain" description="Cytochrome C biogenesis protein transmembrane" evidence="8">
    <location>
        <begin position="226"/>
        <end position="435"/>
    </location>
</feature>
<dbReference type="SUPFAM" id="SSF52833">
    <property type="entry name" value="Thioredoxin-like"/>
    <property type="match status" value="1"/>
</dbReference>
<dbReference type="Gene3D" id="3.40.30.10">
    <property type="entry name" value="Glutaredoxin"/>
    <property type="match status" value="1"/>
</dbReference>
<accession>A0A2N0TWK3</accession>
<dbReference type="GO" id="GO:0016020">
    <property type="term" value="C:membrane"/>
    <property type="evidence" value="ECO:0007669"/>
    <property type="project" value="UniProtKB-SubCell"/>
</dbReference>
<dbReference type="Proteomes" id="UP000232673">
    <property type="component" value="Unassembled WGS sequence"/>
</dbReference>
<dbReference type="Pfam" id="PF11412">
    <property type="entry name" value="DsbD_N"/>
    <property type="match status" value="1"/>
</dbReference>
<dbReference type="PANTHER" id="PTHR32234:SF0">
    <property type="entry name" value="THIOL:DISULFIDE INTERCHANGE PROTEIN DSBD"/>
    <property type="match status" value="1"/>
</dbReference>
<protein>
    <submittedName>
        <fullName evidence="10">Disulfide bond formation protein DsbD</fullName>
    </submittedName>
</protein>
<feature type="transmembrane region" description="Helical" evidence="6">
    <location>
        <begin position="413"/>
        <end position="430"/>
    </location>
</feature>
<proteinExistence type="predicted"/>
<dbReference type="Pfam" id="PF13899">
    <property type="entry name" value="Thioredoxin_7"/>
    <property type="match status" value="1"/>
</dbReference>
<dbReference type="OrthoDB" id="9811036at2"/>
<dbReference type="STRING" id="447422.SAMN05660903_03456"/>
<evidence type="ECO:0000256" key="3">
    <source>
        <dbReference type="ARBA" id="ARBA00022748"/>
    </source>
</evidence>
<feature type="transmembrane region" description="Helical" evidence="6">
    <location>
        <begin position="450"/>
        <end position="468"/>
    </location>
</feature>
<evidence type="ECO:0000259" key="8">
    <source>
        <dbReference type="Pfam" id="PF02683"/>
    </source>
</evidence>
<evidence type="ECO:0000256" key="5">
    <source>
        <dbReference type="ARBA" id="ARBA00023136"/>
    </source>
</evidence>
<feature type="chain" id="PRO_5014683720" evidence="7">
    <location>
        <begin position="21"/>
        <end position="704"/>
    </location>
</feature>
<feature type="transmembrane region" description="Helical" evidence="6">
    <location>
        <begin position="267"/>
        <end position="289"/>
    </location>
</feature>
<reference evidence="10 11" key="1">
    <citation type="submission" date="2015-10" db="EMBL/GenBank/DDBJ databases">
        <title>Draft genome sequence of Salegentibacter salinarum KCTC 12975.</title>
        <authorList>
            <person name="Lin W."/>
            <person name="Zheng Q."/>
        </authorList>
    </citation>
    <scope>NUCLEOTIDE SEQUENCE [LARGE SCALE GENOMIC DNA]</scope>
    <source>
        <strain evidence="10 11">KCTC 12975</strain>
    </source>
</reference>
<keyword evidence="4 6" id="KW-1133">Transmembrane helix</keyword>
<keyword evidence="3" id="KW-0201">Cytochrome c-type biogenesis</keyword>
<gene>
    <name evidence="10" type="ORF">APR41_16975</name>
</gene>
<feature type="transmembrane region" description="Helical" evidence="6">
    <location>
        <begin position="301"/>
        <end position="322"/>
    </location>
</feature>
<feature type="transmembrane region" description="Helical" evidence="6">
    <location>
        <begin position="489"/>
        <end position="508"/>
    </location>
</feature>
<dbReference type="EMBL" id="LKTS01000017">
    <property type="protein sequence ID" value="PKD19101.1"/>
    <property type="molecule type" value="Genomic_DNA"/>
</dbReference>
<comment type="subcellular location">
    <subcellularLocation>
        <location evidence="1">Membrane</location>
        <topology evidence="1">Multi-pass membrane protein</topology>
    </subcellularLocation>
</comment>
<name>A0A2N0TWK3_9FLAO</name>
<dbReference type="AlphaFoldDB" id="A0A2N0TWK3"/>
<sequence>MKLSNPIFFLVLLLFGASSAVGQMMEAPQWEVNLNNPDAEPGEKVTIHFEAEIPDDWYMYSNDFDPDIGPLLTEFTFEESEEYELLGDIQPIGQKKKYDEIWEGEISYFNETANFSQEVLIKKDSPEFTGNIFFQICTDVTGQCIPFDTDFAFDSTGNTLISTGNEGSEIENSGISDIFSAQGNTTTKGNENVSAGENGEILEPFQNSFKTESDEDDQTWAGLLTFFFISFGAGLAALLTPCVFPMIPMTVTFFTKGSGGKKGKMNALLYGLFIIAIYTIVGTLFAVLFGAGFANFLSTHWLPNLLFFAIFLLFALSFFGMFEIRLPNKLVNRVDKQADRGGLVGIFFMAFTLVLVSFSCTGPIAGTILLQAASGEAIMPLIGMLGFSLAFAIPFTLFAFFPGWLSSLPKSGGWLNTVKVVLGFLELAFALKFLSMVDQVYHWNILDRDIYLALWIVIFALLGFYLLGKLVFPHEKKIESVSVPRLMSAILVFSFVVYLIPGLFGAPLKALSGYLPPMGSQDFNMVTASAGPELESSSNSCGTPLYSEFLELPHGIQGFFDYEQAVACAREQNKPLFIDFTGHGCVNCREMEANVWSDPEVLRSLKSDYVVVALYVDEKTVLPKDKWYTSSYDGKLKKTIGAQNMDFMIQKLNANAQPYYTLLGEEGELLAAPKGYDLDIAAFISFLDKGKEAFYKGSIEIKQD</sequence>
<dbReference type="Pfam" id="PF02683">
    <property type="entry name" value="DsbD_TM"/>
    <property type="match status" value="1"/>
</dbReference>
<feature type="transmembrane region" description="Helical" evidence="6">
    <location>
        <begin position="343"/>
        <end position="365"/>
    </location>
</feature>
<evidence type="ECO:0000259" key="9">
    <source>
        <dbReference type="Pfam" id="PF11412"/>
    </source>
</evidence>
<evidence type="ECO:0000256" key="6">
    <source>
        <dbReference type="SAM" id="Phobius"/>
    </source>
</evidence>
<keyword evidence="11" id="KW-1185">Reference proteome</keyword>
<keyword evidence="7" id="KW-0732">Signal</keyword>
<evidence type="ECO:0000256" key="2">
    <source>
        <dbReference type="ARBA" id="ARBA00022692"/>
    </source>
</evidence>
<evidence type="ECO:0000256" key="1">
    <source>
        <dbReference type="ARBA" id="ARBA00004141"/>
    </source>
</evidence>
<evidence type="ECO:0000256" key="4">
    <source>
        <dbReference type="ARBA" id="ARBA00022989"/>
    </source>
</evidence>
<evidence type="ECO:0000313" key="11">
    <source>
        <dbReference type="Proteomes" id="UP000232673"/>
    </source>
</evidence>
<dbReference type="GO" id="GO:0045454">
    <property type="term" value="P:cell redox homeostasis"/>
    <property type="evidence" value="ECO:0007669"/>
    <property type="project" value="TreeGrafter"/>
</dbReference>
<feature type="transmembrane region" description="Helical" evidence="6">
    <location>
        <begin position="220"/>
        <end position="247"/>
    </location>
</feature>
<dbReference type="GO" id="GO:0017004">
    <property type="term" value="P:cytochrome complex assembly"/>
    <property type="evidence" value="ECO:0007669"/>
    <property type="project" value="UniProtKB-KW"/>
</dbReference>
<dbReference type="GO" id="GO:0015035">
    <property type="term" value="F:protein-disulfide reductase activity"/>
    <property type="evidence" value="ECO:0007669"/>
    <property type="project" value="TreeGrafter"/>
</dbReference>
<keyword evidence="5 6" id="KW-0472">Membrane</keyword>
<evidence type="ECO:0000313" key="10">
    <source>
        <dbReference type="EMBL" id="PKD19101.1"/>
    </source>
</evidence>
<feature type="signal peptide" evidence="7">
    <location>
        <begin position="1"/>
        <end position="20"/>
    </location>
</feature>
<feature type="domain" description="Thiol:disulfide interchange protein DsbD N-terminal" evidence="9">
    <location>
        <begin position="37"/>
        <end position="152"/>
    </location>
</feature>
<evidence type="ECO:0000256" key="7">
    <source>
        <dbReference type="SAM" id="SignalP"/>
    </source>
</evidence>
<comment type="caution">
    <text evidence="10">The sequence shown here is derived from an EMBL/GenBank/DDBJ whole genome shotgun (WGS) entry which is preliminary data.</text>
</comment>
<feature type="transmembrane region" description="Helical" evidence="6">
    <location>
        <begin position="377"/>
        <end position="401"/>
    </location>
</feature>
<dbReference type="InterPro" id="IPR028250">
    <property type="entry name" value="DsbDN"/>
</dbReference>
<dbReference type="InterPro" id="IPR036249">
    <property type="entry name" value="Thioredoxin-like_sf"/>
</dbReference>